<evidence type="ECO:0008006" key="3">
    <source>
        <dbReference type="Google" id="ProtNLM"/>
    </source>
</evidence>
<dbReference type="AlphaFoldDB" id="A0A918JSL3"/>
<organism evidence="1 2">
    <name type="scientific">Advenella faeciporci</name>
    <dbReference type="NCBI Taxonomy" id="797535"/>
    <lineage>
        <taxon>Bacteria</taxon>
        <taxon>Pseudomonadati</taxon>
        <taxon>Pseudomonadota</taxon>
        <taxon>Betaproteobacteria</taxon>
        <taxon>Burkholderiales</taxon>
        <taxon>Alcaligenaceae</taxon>
    </lineage>
</organism>
<dbReference type="EMBL" id="BMYS01000024">
    <property type="protein sequence ID" value="GGW95044.1"/>
    <property type="molecule type" value="Genomic_DNA"/>
</dbReference>
<name>A0A918JSL3_9BURK</name>
<evidence type="ECO:0000313" key="1">
    <source>
        <dbReference type="EMBL" id="GGW95044.1"/>
    </source>
</evidence>
<accession>A0A918JSL3</accession>
<dbReference type="Proteomes" id="UP000608345">
    <property type="component" value="Unassembled WGS sequence"/>
</dbReference>
<reference evidence="1" key="1">
    <citation type="journal article" date="2014" name="Int. J. Syst. Evol. Microbiol.">
        <title>Complete genome sequence of Corynebacterium casei LMG S-19264T (=DSM 44701T), isolated from a smear-ripened cheese.</title>
        <authorList>
            <consortium name="US DOE Joint Genome Institute (JGI-PGF)"/>
            <person name="Walter F."/>
            <person name="Albersmeier A."/>
            <person name="Kalinowski J."/>
            <person name="Ruckert C."/>
        </authorList>
    </citation>
    <scope>NUCLEOTIDE SEQUENCE</scope>
    <source>
        <strain evidence="1">KCTC 23732</strain>
    </source>
</reference>
<comment type="caution">
    <text evidence="1">The sequence shown here is derived from an EMBL/GenBank/DDBJ whole genome shotgun (WGS) entry which is preliminary data.</text>
</comment>
<protein>
    <recommendedName>
        <fullName evidence="3">DUF3460 domain-containing protein</fullName>
    </recommendedName>
</protein>
<keyword evidence="2" id="KW-1185">Reference proteome</keyword>
<proteinExistence type="predicted"/>
<sequence>MIMAQHYESAITQFIKAYKTSHPDTEKRQLEGRALLWDKQQDTEQLEQFKAARVPQKPYVYQTN</sequence>
<dbReference type="InterPro" id="IPR021853">
    <property type="entry name" value="DUF3460"/>
</dbReference>
<gene>
    <name evidence="1" type="ORF">GCM10011450_26020</name>
</gene>
<reference evidence="1" key="2">
    <citation type="submission" date="2020-09" db="EMBL/GenBank/DDBJ databases">
        <authorList>
            <person name="Sun Q."/>
            <person name="Kim S."/>
        </authorList>
    </citation>
    <scope>NUCLEOTIDE SEQUENCE</scope>
    <source>
        <strain evidence="1">KCTC 23732</strain>
    </source>
</reference>
<dbReference type="Pfam" id="PF11943">
    <property type="entry name" value="DUF3460"/>
    <property type="match status" value="1"/>
</dbReference>
<evidence type="ECO:0000313" key="2">
    <source>
        <dbReference type="Proteomes" id="UP000608345"/>
    </source>
</evidence>